<dbReference type="OrthoDB" id="198812at2"/>
<keyword evidence="2" id="KW-1185">Reference proteome</keyword>
<evidence type="ECO:0008006" key="3">
    <source>
        <dbReference type="Google" id="ProtNLM"/>
    </source>
</evidence>
<proteinExistence type="predicted"/>
<accession>A0A1S6HXS4</accession>
<evidence type="ECO:0000313" key="2">
    <source>
        <dbReference type="Proteomes" id="UP000189545"/>
    </source>
</evidence>
<dbReference type="AlphaFoldDB" id="A0A1S6HXS4"/>
<dbReference type="Proteomes" id="UP000189545">
    <property type="component" value="Chromosome"/>
</dbReference>
<dbReference type="STRING" id="225848.Sps_05149"/>
<protein>
    <recommendedName>
        <fullName evidence="3">Adenylosuccinate synthase</fullName>
    </recommendedName>
</protein>
<reference evidence="1 2" key="1">
    <citation type="submission" date="2016-03" db="EMBL/GenBank/DDBJ databases">
        <title>Complete genome sequence of Shewanella psychrophila WP2, a deep sea bacterium isolated from west Pacific sediment.</title>
        <authorList>
            <person name="Xu G."/>
            <person name="Jian H."/>
        </authorList>
    </citation>
    <scope>NUCLEOTIDE SEQUENCE [LARGE SCALE GENOMIC DNA]</scope>
    <source>
        <strain evidence="1 2">WP2</strain>
    </source>
</reference>
<sequence>MQLTHRFLCDIAVKWLKRSNSNGGHGCHVAVSEVQSGWQGEIPDAIGFRNANGYVGSVMVEVKVSRGDFLADKKKAHRNGQTVGLGNWRYYMCPADLIQPSELPPKFGLLYVNNRGHVKPVVSPFLTTNFNDQRDVLETMKFSSNVNREQFLLVRLLSRVGDAEKLNNSLKEARNTGVYFERKYRDISRDHDKSRQEFLSLNREFKLLKGSDNG</sequence>
<dbReference type="EMBL" id="CP014782">
    <property type="protein sequence ID" value="AQS40218.1"/>
    <property type="molecule type" value="Genomic_DNA"/>
</dbReference>
<evidence type="ECO:0000313" key="1">
    <source>
        <dbReference type="EMBL" id="AQS40218.1"/>
    </source>
</evidence>
<gene>
    <name evidence="1" type="ORF">Sps_05149</name>
</gene>
<dbReference type="KEGG" id="spsw:Sps_05149"/>
<name>A0A1S6HXS4_9GAMM</name>
<organism evidence="1 2">
    <name type="scientific">Shewanella psychrophila</name>
    <dbReference type="NCBI Taxonomy" id="225848"/>
    <lineage>
        <taxon>Bacteria</taxon>
        <taxon>Pseudomonadati</taxon>
        <taxon>Pseudomonadota</taxon>
        <taxon>Gammaproteobacteria</taxon>
        <taxon>Alteromonadales</taxon>
        <taxon>Shewanellaceae</taxon>
        <taxon>Shewanella</taxon>
    </lineage>
</organism>
<dbReference type="RefSeq" id="WP_077755038.1">
    <property type="nucleotide sequence ID" value="NZ_CP014782.1"/>
</dbReference>